<dbReference type="PANTHER" id="PTHR36845">
    <property type="entry name" value="HYDROLASE, PUTATIVE (AFU_ORTHOLOGUE AFUA_7G05090)-RELATED"/>
    <property type="match status" value="1"/>
</dbReference>
<keyword evidence="4" id="KW-1185">Reference proteome</keyword>
<organism evidence="3 4">
    <name type="scientific">Penicillium steckii</name>
    <dbReference type="NCBI Taxonomy" id="303698"/>
    <lineage>
        <taxon>Eukaryota</taxon>
        <taxon>Fungi</taxon>
        <taxon>Dikarya</taxon>
        <taxon>Ascomycota</taxon>
        <taxon>Pezizomycotina</taxon>
        <taxon>Eurotiomycetes</taxon>
        <taxon>Eurotiomycetidae</taxon>
        <taxon>Eurotiales</taxon>
        <taxon>Aspergillaceae</taxon>
        <taxon>Penicillium</taxon>
    </lineage>
</organism>
<dbReference type="EMBL" id="MLKD01000014">
    <property type="protein sequence ID" value="OQE19806.1"/>
    <property type="molecule type" value="Genomic_DNA"/>
</dbReference>
<proteinExistence type="inferred from homology"/>
<dbReference type="AlphaFoldDB" id="A0A1V6T0V4"/>
<dbReference type="Proteomes" id="UP000191285">
    <property type="component" value="Unassembled WGS sequence"/>
</dbReference>
<dbReference type="Gene3D" id="1.50.10.10">
    <property type="match status" value="1"/>
</dbReference>
<dbReference type="SUPFAM" id="SSF48208">
    <property type="entry name" value="Six-hairpin glycosidases"/>
    <property type="match status" value="1"/>
</dbReference>
<sequence length="526" mass="59492">MYQYLQRTHSFTMPGSIMSIDHLSDSSESKGPEMTDLPSFAEGGSDVFRKTQISASQLPQSLETRLNELYDENITAKILRAARTCFENNSSLAVYPEYVPQSGPDAGKYYCREADFWTCGFFPGSIYSLIERYIKFPQSTSIKNDKDIVLKELQKLGEVWSEPIHKMGLRTDTHDMSFIIQPSMRPRWELFHDERALSTIITAAESLYSRYNRTLGAIRSWDQLTQNGVNITSMDEDFLVIIDSMCNLDLLYYAAAHTGKTEFSTAATTHAHKLLRAHLRHETGKFSCRDGYDGPLFSTVHVTNFDPRTGDLKETRTGQGYAKDSTWARGQAWGILGYAQTFQWTGHQEFLTASRGLAEYFLLRLKNSPSCVEQMRKSNRAGDDKLSNLTCGRFVPLWDWDAPIDETNPLRDSSAGVIAANGMLILAQSLFSLGEYTQGQRYLDSALLIVEDTLAFSLAQKSSISIEKSQVSVRDVLSDTSFDAILKNATANFNAQDHRRYWDHGLVYGDYYLIEFGNRLLRMGLV</sequence>
<comment type="caution">
    <text evidence="3">The sequence shown here is derived from an EMBL/GenBank/DDBJ whole genome shotgun (WGS) entry which is preliminary data.</text>
</comment>
<evidence type="ECO:0000313" key="3">
    <source>
        <dbReference type="EMBL" id="OQE19806.1"/>
    </source>
</evidence>
<comment type="similarity">
    <text evidence="2">Belongs to the glycosyl hydrolase 88 family.</text>
</comment>
<dbReference type="InterPro" id="IPR008928">
    <property type="entry name" value="6-hairpin_glycosidase_sf"/>
</dbReference>
<name>A0A1V6T0V4_9EURO</name>
<protein>
    <recommendedName>
        <fullName evidence="5">Unsaturated glucuronyl hydrolase</fullName>
    </recommendedName>
</protein>
<dbReference type="InterPro" id="IPR012341">
    <property type="entry name" value="6hp_glycosidase-like_sf"/>
</dbReference>
<gene>
    <name evidence="3" type="ORF">PENSTE_c014G08507</name>
</gene>
<evidence type="ECO:0000313" key="4">
    <source>
        <dbReference type="Proteomes" id="UP000191285"/>
    </source>
</evidence>
<dbReference type="GO" id="GO:0052757">
    <property type="term" value="F:chondroitin hydrolase activity"/>
    <property type="evidence" value="ECO:0007669"/>
    <property type="project" value="TreeGrafter"/>
</dbReference>
<dbReference type="STRING" id="303698.A0A1V6T0V4"/>
<dbReference type="PANTHER" id="PTHR36845:SF1">
    <property type="entry name" value="HYDROLASE, PUTATIVE (AFU_ORTHOLOGUE AFUA_7G05090)-RELATED"/>
    <property type="match status" value="1"/>
</dbReference>
<keyword evidence="1" id="KW-0378">Hydrolase</keyword>
<evidence type="ECO:0008006" key="5">
    <source>
        <dbReference type="Google" id="ProtNLM"/>
    </source>
</evidence>
<dbReference type="GO" id="GO:0000272">
    <property type="term" value="P:polysaccharide catabolic process"/>
    <property type="evidence" value="ECO:0007669"/>
    <property type="project" value="TreeGrafter"/>
</dbReference>
<dbReference type="InterPro" id="IPR052369">
    <property type="entry name" value="UG_Glycosaminoglycan_Hydrolase"/>
</dbReference>
<evidence type="ECO:0000256" key="2">
    <source>
        <dbReference type="ARBA" id="ARBA00038358"/>
    </source>
</evidence>
<dbReference type="OrthoDB" id="2317065at2759"/>
<evidence type="ECO:0000256" key="1">
    <source>
        <dbReference type="ARBA" id="ARBA00022801"/>
    </source>
</evidence>
<accession>A0A1V6T0V4</accession>
<reference evidence="4" key="1">
    <citation type="journal article" date="2017" name="Nat. Microbiol.">
        <title>Global analysis of biosynthetic gene clusters reveals vast potential of secondary metabolite production in Penicillium species.</title>
        <authorList>
            <person name="Nielsen J.C."/>
            <person name="Grijseels S."/>
            <person name="Prigent S."/>
            <person name="Ji B."/>
            <person name="Dainat J."/>
            <person name="Nielsen K.F."/>
            <person name="Frisvad J.C."/>
            <person name="Workman M."/>
            <person name="Nielsen J."/>
        </authorList>
    </citation>
    <scope>NUCLEOTIDE SEQUENCE [LARGE SCALE GENOMIC DNA]</scope>
    <source>
        <strain evidence="4">IBT 24891</strain>
    </source>
</reference>